<protein>
    <recommendedName>
        <fullName evidence="4">DUF2149 domain-containing protein</fullName>
    </recommendedName>
</protein>
<accession>A0A1B9F633</accession>
<gene>
    <name evidence="2" type="ORF">DBT_1080</name>
</gene>
<dbReference type="OrthoDB" id="199365at2"/>
<dbReference type="Proteomes" id="UP000093080">
    <property type="component" value="Unassembled WGS sequence"/>
</dbReference>
<dbReference type="EMBL" id="MAGO01000005">
    <property type="protein sequence ID" value="OCC15333.1"/>
    <property type="molecule type" value="Genomic_DNA"/>
</dbReference>
<evidence type="ECO:0008006" key="4">
    <source>
        <dbReference type="Google" id="ProtNLM"/>
    </source>
</evidence>
<name>A0A1B9F633_9BACT</name>
<evidence type="ECO:0000313" key="2">
    <source>
        <dbReference type="EMBL" id="OCC15333.1"/>
    </source>
</evidence>
<keyword evidence="1" id="KW-0472">Membrane</keyword>
<keyword evidence="1" id="KW-1133">Transmembrane helix</keyword>
<reference evidence="2 3" key="1">
    <citation type="submission" date="2016-06" db="EMBL/GenBank/DDBJ databases">
        <title>Respiratory ammonification of nitrate coupled to the oxidation of elemental sulfur in deep-sea autotrophic thermophilic bacteria.</title>
        <authorList>
            <person name="Slobodkina G.B."/>
            <person name="Mardanov A.V."/>
            <person name="Ravin N.V."/>
            <person name="Frolova A.A."/>
            <person name="Viryasiv M.B."/>
            <person name="Chernyh N.A."/>
            <person name="Bonch-Osmolovskaya E.A."/>
            <person name="Slobodkin A.I."/>
        </authorList>
    </citation>
    <scope>NUCLEOTIDE SEQUENCE [LARGE SCALE GENOMIC DNA]</scope>
    <source>
        <strain evidence="2 3">S69</strain>
    </source>
</reference>
<proteinExistence type="predicted"/>
<sequence length="121" mass="13475">MALSFVGRHRRYRSRELAENDPLSGVANLFDLGLVFMVGLMVMLLSAFRLKDLLDPNAKVTITKEGEKGEVELITKEGKKIRAMKLTGKKGKGRGTKLGTAYRLEDGTMVYVPEVNDDEDN</sequence>
<keyword evidence="1" id="KW-0812">Transmembrane</keyword>
<keyword evidence="3" id="KW-1185">Reference proteome</keyword>
<dbReference type="Pfam" id="PF09919">
    <property type="entry name" value="DUF2149"/>
    <property type="match status" value="1"/>
</dbReference>
<evidence type="ECO:0000256" key="1">
    <source>
        <dbReference type="SAM" id="Phobius"/>
    </source>
</evidence>
<organism evidence="2 3">
    <name type="scientific">Dissulfuribacter thermophilus</name>
    <dbReference type="NCBI Taxonomy" id="1156395"/>
    <lineage>
        <taxon>Bacteria</taxon>
        <taxon>Pseudomonadati</taxon>
        <taxon>Thermodesulfobacteriota</taxon>
        <taxon>Dissulfuribacteria</taxon>
        <taxon>Dissulfuribacterales</taxon>
        <taxon>Dissulfuribacteraceae</taxon>
        <taxon>Dissulfuribacter</taxon>
    </lineage>
</organism>
<dbReference type="STRING" id="1156395.DBT_1080"/>
<dbReference type="RefSeq" id="WP_067617253.1">
    <property type="nucleotide sequence ID" value="NZ_MAGO01000005.1"/>
</dbReference>
<dbReference type="PATRIC" id="fig|1156395.6.peg.1096"/>
<feature type="transmembrane region" description="Helical" evidence="1">
    <location>
        <begin position="29"/>
        <end position="48"/>
    </location>
</feature>
<comment type="caution">
    <text evidence="2">The sequence shown here is derived from an EMBL/GenBank/DDBJ whole genome shotgun (WGS) entry which is preliminary data.</text>
</comment>
<dbReference type="AlphaFoldDB" id="A0A1B9F633"/>
<evidence type="ECO:0000313" key="3">
    <source>
        <dbReference type="Proteomes" id="UP000093080"/>
    </source>
</evidence>
<dbReference type="InterPro" id="IPR018676">
    <property type="entry name" value="DUF2149"/>
</dbReference>